<comment type="caution">
    <text evidence="1">The sequence shown here is derived from an EMBL/GenBank/DDBJ whole genome shotgun (WGS) entry which is preliminary data.</text>
</comment>
<organism evidence="1 2">
    <name type="scientific">Brachionus plicatilis</name>
    <name type="common">Marine rotifer</name>
    <name type="synonym">Brachionus muelleri</name>
    <dbReference type="NCBI Taxonomy" id="10195"/>
    <lineage>
        <taxon>Eukaryota</taxon>
        <taxon>Metazoa</taxon>
        <taxon>Spiralia</taxon>
        <taxon>Gnathifera</taxon>
        <taxon>Rotifera</taxon>
        <taxon>Eurotatoria</taxon>
        <taxon>Monogononta</taxon>
        <taxon>Pseudotrocha</taxon>
        <taxon>Ploima</taxon>
        <taxon>Brachionidae</taxon>
        <taxon>Brachionus</taxon>
    </lineage>
</organism>
<protein>
    <submittedName>
        <fullName evidence="1">Uncharacterized protein</fullName>
    </submittedName>
</protein>
<dbReference type="OrthoDB" id="10057854at2759"/>
<dbReference type="EMBL" id="REGN01011498">
    <property type="protein sequence ID" value="RMZ97309.1"/>
    <property type="molecule type" value="Genomic_DNA"/>
</dbReference>
<proteinExistence type="predicted"/>
<sequence>MDDLLNNQDIDMLNSIDLNQQDLKLDDNEMLDSNG</sequence>
<evidence type="ECO:0000313" key="2">
    <source>
        <dbReference type="Proteomes" id="UP000276133"/>
    </source>
</evidence>
<dbReference type="Proteomes" id="UP000276133">
    <property type="component" value="Unassembled WGS sequence"/>
</dbReference>
<reference evidence="1 2" key="1">
    <citation type="journal article" date="2018" name="Sci. Rep.">
        <title>Genomic signatures of local adaptation to the degree of environmental predictability in rotifers.</title>
        <authorList>
            <person name="Franch-Gras L."/>
            <person name="Hahn C."/>
            <person name="Garcia-Roger E.M."/>
            <person name="Carmona M.J."/>
            <person name="Serra M."/>
            <person name="Gomez A."/>
        </authorList>
    </citation>
    <scope>NUCLEOTIDE SEQUENCE [LARGE SCALE GENOMIC DNA]</scope>
    <source>
        <strain evidence="1">HYR1</strain>
    </source>
</reference>
<gene>
    <name evidence="1" type="ORF">BpHYR1_006589</name>
</gene>
<accession>A0A3M7PE90</accession>
<evidence type="ECO:0000313" key="1">
    <source>
        <dbReference type="EMBL" id="RMZ97309.1"/>
    </source>
</evidence>
<dbReference type="AlphaFoldDB" id="A0A3M7PE90"/>
<name>A0A3M7PE90_BRAPC</name>
<feature type="non-terminal residue" evidence="1">
    <location>
        <position position="35"/>
    </location>
</feature>
<keyword evidence="2" id="KW-1185">Reference proteome</keyword>